<dbReference type="Pfam" id="PF01501">
    <property type="entry name" value="Glyco_transf_8"/>
    <property type="match status" value="1"/>
</dbReference>
<dbReference type="CDD" id="cd04194">
    <property type="entry name" value="GT8_A4GalT_like"/>
    <property type="match status" value="1"/>
</dbReference>
<dbReference type="GO" id="GO:0016757">
    <property type="term" value="F:glycosyltransferase activity"/>
    <property type="evidence" value="ECO:0007669"/>
    <property type="project" value="UniProtKB-KW"/>
</dbReference>
<dbReference type="GeneID" id="39847887"/>
<evidence type="ECO:0000256" key="3">
    <source>
        <dbReference type="ARBA" id="ARBA00022723"/>
    </source>
</evidence>
<dbReference type="PANTHER" id="PTHR13778:SF47">
    <property type="entry name" value="LIPOPOLYSACCHARIDE 1,3-GALACTOSYLTRANSFERASE"/>
    <property type="match status" value="1"/>
</dbReference>
<keyword evidence="3" id="KW-0479">Metal-binding</keyword>
<evidence type="ECO:0000313" key="4">
    <source>
        <dbReference type="EMBL" id="QCC51274.1"/>
    </source>
</evidence>
<dbReference type="GO" id="GO:0046872">
    <property type="term" value="F:metal ion binding"/>
    <property type="evidence" value="ECO:0007669"/>
    <property type="project" value="UniProtKB-KW"/>
</dbReference>
<dbReference type="PANTHER" id="PTHR13778">
    <property type="entry name" value="GLYCOSYLTRANSFERASE 8 DOMAIN-CONTAINING PROTEIN"/>
    <property type="match status" value="1"/>
</dbReference>
<keyword evidence="1" id="KW-0328">Glycosyltransferase</keyword>
<reference evidence="4 5" key="1">
    <citation type="journal article" date="2019" name="Nat. Commun.">
        <title>A new type of DNA phosphorothioation-based antiviral system in archaea.</title>
        <authorList>
            <person name="Xiong L."/>
            <person name="Liu S."/>
            <person name="Chen S."/>
            <person name="Xiao Y."/>
            <person name="Zhu B."/>
            <person name="Gao Y."/>
            <person name="Zhang Y."/>
            <person name="Chen B."/>
            <person name="Luo J."/>
            <person name="Deng Z."/>
            <person name="Chen X."/>
            <person name="Wang L."/>
            <person name="Chen S."/>
        </authorList>
    </citation>
    <scope>NUCLEOTIDE SEQUENCE [LARGE SCALE GENOMIC DNA]</scope>
    <source>
        <strain evidence="4 5">CBA1105</strain>
    </source>
</reference>
<dbReference type="Gene3D" id="3.90.550.10">
    <property type="entry name" value="Spore Coat Polysaccharide Biosynthesis Protein SpsA, Chain A"/>
    <property type="match status" value="1"/>
</dbReference>
<dbReference type="InterPro" id="IPR029044">
    <property type="entry name" value="Nucleotide-diphossugar_trans"/>
</dbReference>
<proteinExistence type="predicted"/>
<evidence type="ECO:0000256" key="2">
    <source>
        <dbReference type="ARBA" id="ARBA00022679"/>
    </source>
</evidence>
<sequence length="311" mass="35965">MTETHNVVYAVDEDYWMPLYVSIHSLVSNNPDSSLEIFVLYTEREESFFGHVADLTAEYDDVTVTGIEVDERAVGDVPTPHWFTEANLYRFLMGRVLPLEDEHVLYLDCDTIVDGSLADLFATDLDGAVAAAVPEYKLRSFELGFQIDSLFYNAGVMYVDLGAWKAHDVEAEAMERLAGRDDVTYPVQEVLNPILNRQDLWQPLHPKYNAMTNWAGVLATETDDQPVIVHYTGPEKPWHYRCERRHTDLWWRYLEQTPYSGYRPPDKTVGNRLLMARKRAGRRSKQFVWNRLDSYPRLRRSVVAVYEFVVG</sequence>
<dbReference type="InterPro" id="IPR050748">
    <property type="entry name" value="Glycosyltrans_8_dom-fam"/>
</dbReference>
<dbReference type="Proteomes" id="UP000296706">
    <property type="component" value="Chromosome"/>
</dbReference>
<dbReference type="OrthoDB" id="351212at2157"/>
<evidence type="ECO:0000256" key="1">
    <source>
        <dbReference type="ARBA" id="ARBA00022676"/>
    </source>
</evidence>
<keyword evidence="2 4" id="KW-0808">Transferase</keyword>
<organism evidence="4 5">
    <name type="scientific">Halapricum salinum</name>
    <dbReference type="NCBI Taxonomy" id="1457250"/>
    <lineage>
        <taxon>Archaea</taxon>
        <taxon>Methanobacteriati</taxon>
        <taxon>Methanobacteriota</taxon>
        <taxon>Stenosarchaea group</taxon>
        <taxon>Halobacteria</taxon>
        <taxon>Halobacteriales</taxon>
        <taxon>Haloarculaceae</taxon>
        <taxon>Halapricum</taxon>
    </lineage>
</organism>
<dbReference type="InterPro" id="IPR002495">
    <property type="entry name" value="Glyco_trans_8"/>
</dbReference>
<dbReference type="SUPFAM" id="SSF53448">
    <property type="entry name" value="Nucleotide-diphospho-sugar transferases"/>
    <property type="match status" value="1"/>
</dbReference>
<dbReference type="RefSeq" id="WP_049995117.1">
    <property type="nucleotide sequence ID" value="NZ_CP031310.1"/>
</dbReference>
<dbReference type="KEGG" id="hsn:DV733_08450"/>
<gene>
    <name evidence="4" type="ORF">DV733_08450</name>
</gene>
<dbReference type="AlphaFoldDB" id="A0A4D6HB20"/>
<dbReference type="EMBL" id="CP031310">
    <property type="protein sequence ID" value="QCC51274.1"/>
    <property type="molecule type" value="Genomic_DNA"/>
</dbReference>
<dbReference type="STRING" id="1457250.GCA_000755225_01212"/>
<protein>
    <submittedName>
        <fullName evidence="4">Glycosyltransferase family 8 protein</fullName>
    </submittedName>
</protein>
<name>A0A4D6HB20_9EURY</name>
<accession>A0A4D6HB20</accession>
<evidence type="ECO:0000313" key="5">
    <source>
        <dbReference type="Proteomes" id="UP000296706"/>
    </source>
</evidence>
<keyword evidence="5" id="KW-1185">Reference proteome</keyword>